<feature type="transmembrane region" description="Helical" evidence="7">
    <location>
        <begin position="292"/>
        <end position="314"/>
    </location>
</feature>
<comment type="subcellular location">
    <subcellularLocation>
        <location evidence="1">Cell inner membrane</location>
        <topology evidence="1">Multi-pass membrane protein</topology>
    </subcellularLocation>
    <subcellularLocation>
        <location evidence="7">Cell membrane</location>
        <topology evidence="7">Multi-pass membrane protein</topology>
    </subcellularLocation>
</comment>
<dbReference type="Pfam" id="PF06965">
    <property type="entry name" value="Na_H_antiport_1"/>
    <property type="match status" value="1"/>
</dbReference>
<keyword evidence="7" id="KW-0813">Transport</keyword>
<comment type="similarity">
    <text evidence="7">Belongs to the NhaA Na(+)/H(+) (TC 2.A.33) antiporter family.</text>
</comment>
<gene>
    <name evidence="7" type="primary">nhaA</name>
    <name evidence="8" type="ORF">SAMN02745130_00922</name>
</gene>
<feature type="transmembrane region" description="Helical" evidence="7">
    <location>
        <begin position="9"/>
        <end position="30"/>
    </location>
</feature>
<feature type="transmembrane region" description="Helical" evidence="7">
    <location>
        <begin position="257"/>
        <end position="280"/>
    </location>
</feature>
<dbReference type="Proteomes" id="UP000190460">
    <property type="component" value="Unassembled WGS sequence"/>
</dbReference>
<accession>A0A1T4W3K5</accession>
<dbReference type="GO" id="GO:0015385">
    <property type="term" value="F:sodium:proton antiporter activity"/>
    <property type="evidence" value="ECO:0007669"/>
    <property type="project" value="UniProtKB-UniRule"/>
</dbReference>
<evidence type="ECO:0000256" key="5">
    <source>
        <dbReference type="ARBA" id="ARBA00023136"/>
    </source>
</evidence>
<evidence type="ECO:0000256" key="3">
    <source>
        <dbReference type="ARBA" id="ARBA00022692"/>
    </source>
</evidence>
<feature type="transmembrane region" description="Helical" evidence="7">
    <location>
        <begin position="330"/>
        <end position="352"/>
    </location>
</feature>
<keyword evidence="9" id="KW-1185">Reference proteome</keyword>
<dbReference type="InterPro" id="IPR004670">
    <property type="entry name" value="NhaA"/>
</dbReference>
<protein>
    <recommendedName>
        <fullName evidence="7">Na(+)/H(+) antiporter NhaA</fullName>
    </recommendedName>
    <alternativeName>
        <fullName evidence="7">Sodium/proton antiporter NhaA</fullName>
    </alternativeName>
</protein>
<feature type="transmembrane region" description="Helical" evidence="7">
    <location>
        <begin position="181"/>
        <end position="197"/>
    </location>
</feature>
<comment type="function">
    <text evidence="7">Na(+)/H(+) antiporter that extrudes sodium in exchange for external protons.</text>
</comment>
<keyword evidence="4 7" id="KW-1133">Transmembrane helix</keyword>
<organism evidence="8 9">
    <name type="scientific">Thiothrix eikelboomii</name>
    <dbReference type="NCBI Taxonomy" id="92487"/>
    <lineage>
        <taxon>Bacteria</taxon>
        <taxon>Pseudomonadati</taxon>
        <taxon>Pseudomonadota</taxon>
        <taxon>Gammaproteobacteria</taxon>
        <taxon>Thiotrichales</taxon>
        <taxon>Thiotrichaceae</taxon>
        <taxon>Thiothrix</taxon>
    </lineage>
</organism>
<dbReference type="GO" id="GO:0006885">
    <property type="term" value="P:regulation of pH"/>
    <property type="evidence" value="ECO:0007669"/>
    <property type="project" value="UniProtKB-UniRule"/>
</dbReference>
<feature type="transmembrane region" description="Helical" evidence="7">
    <location>
        <begin position="154"/>
        <end position="175"/>
    </location>
</feature>
<evidence type="ECO:0000256" key="6">
    <source>
        <dbReference type="ARBA" id="ARBA00023201"/>
    </source>
</evidence>
<keyword evidence="5 7" id="KW-0472">Membrane</keyword>
<dbReference type="NCBIfam" id="TIGR00773">
    <property type="entry name" value="NhaA"/>
    <property type="match status" value="1"/>
</dbReference>
<dbReference type="PANTHER" id="PTHR30341">
    <property type="entry name" value="SODIUM ION/PROTON ANTIPORTER NHAA-RELATED"/>
    <property type="match status" value="1"/>
</dbReference>
<evidence type="ECO:0000313" key="8">
    <source>
        <dbReference type="EMBL" id="SKA71840.1"/>
    </source>
</evidence>
<evidence type="ECO:0000256" key="1">
    <source>
        <dbReference type="ARBA" id="ARBA00004429"/>
    </source>
</evidence>
<evidence type="ECO:0000256" key="2">
    <source>
        <dbReference type="ARBA" id="ARBA00022475"/>
    </source>
</evidence>
<keyword evidence="7" id="KW-0915">Sodium</keyword>
<keyword evidence="3 7" id="KW-0812">Transmembrane</keyword>
<keyword evidence="6 7" id="KW-0739">Sodium transport</keyword>
<dbReference type="InterPro" id="IPR023171">
    <property type="entry name" value="Na/H_antiporter_dom_sf"/>
</dbReference>
<dbReference type="NCBIfam" id="NF007112">
    <property type="entry name" value="PRK09561.1"/>
    <property type="match status" value="1"/>
</dbReference>
<feature type="transmembrane region" description="Helical" evidence="7">
    <location>
        <begin position="126"/>
        <end position="145"/>
    </location>
</feature>
<dbReference type="AlphaFoldDB" id="A0A1T4W3K5"/>
<proteinExistence type="inferred from homology"/>
<dbReference type="HAMAP" id="MF_01844">
    <property type="entry name" value="NhaA"/>
    <property type="match status" value="1"/>
</dbReference>
<keyword evidence="2 7" id="KW-1003">Cell membrane</keyword>
<evidence type="ECO:0000256" key="4">
    <source>
        <dbReference type="ARBA" id="ARBA00022989"/>
    </source>
</evidence>
<feature type="transmembrane region" description="Helical" evidence="7">
    <location>
        <begin position="209"/>
        <end position="237"/>
    </location>
</feature>
<dbReference type="EMBL" id="FUYB01000003">
    <property type="protein sequence ID" value="SKA71840.1"/>
    <property type="molecule type" value="Genomic_DNA"/>
</dbReference>
<dbReference type="OrthoDB" id="9808135at2"/>
<dbReference type="RefSeq" id="WP_078921411.1">
    <property type="nucleotide sequence ID" value="NZ_FUYB01000003.1"/>
</dbReference>
<dbReference type="NCBIfam" id="NF007111">
    <property type="entry name" value="PRK09560.1"/>
    <property type="match status" value="1"/>
</dbReference>
<dbReference type="PANTHER" id="PTHR30341:SF0">
    <property type="entry name" value="NA(+)_H(+) ANTIPORTER NHAA"/>
    <property type="match status" value="1"/>
</dbReference>
<reference evidence="8 9" key="1">
    <citation type="submission" date="2017-02" db="EMBL/GenBank/DDBJ databases">
        <authorList>
            <person name="Peterson S.W."/>
        </authorList>
    </citation>
    <scope>NUCLEOTIDE SEQUENCE [LARGE SCALE GENOMIC DNA]</scope>
    <source>
        <strain evidence="8 9">ATCC 49788</strain>
    </source>
</reference>
<keyword evidence="7" id="KW-0050">Antiport</keyword>
<evidence type="ECO:0000256" key="7">
    <source>
        <dbReference type="HAMAP-Rule" id="MF_01844"/>
    </source>
</evidence>
<feature type="transmembrane region" description="Helical" evidence="7">
    <location>
        <begin position="364"/>
        <end position="382"/>
    </location>
</feature>
<feature type="transmembrane region" description="Helical" evidence="7">
    <location>
        <begin position="91"/>
        <end position="114"/>
    </location>
</feature>
<comment type="catalytic activity">
    <reaction evidence="7">
        <text>Na(+)(in) + 2 H(+)(out) = Na(+)(out) + 2 H(+)(in)</text>
        <dbReference type="Rhea" id="RHEA:29251"/>
        <dbReference type="ChEBI" id="CHEBI:15378"/>
        <dbReference type="ChEBI" id="CHEBI:29101"/>
    </reaction>
</comment>
<evidence type="ECO:0000313" key="9">
    <source>
        <dbReference type="Proteomes" id="UP000190460"/>
    </source>
</evidence>
<sequence length="390" mass="41583">MKQTIQRFLALESASGILLVIAAVLAMLVVNSPLKDWYELLLNTPVAVQIGALKIAKPLLLWVNDGLMALFFLTVGLEIKREVVDGELSDLSKAALPVIAAIGGMLAPALVYALINYDDSQAMRGWAVPTATDIAFALGVLSLLGKQVPASLKLFLLTLAIVDDLGAIVIIAVFYTTQLSALSLSVAAGALLVLFILNRRGVLSLTPYLLVGLVMWIAVLKSGVHATLAGVLLAFFIPLRAPEDSEHTLAERLEHDLHGSVVYVILPLFAFMNTGVSLAGLSFHSILEPIPLGIAAGLFIGKQLGIFGACWLAIKLKLAQLPTGVGFWELYGVAILGGIGFTMSLFISSLAFQQEGEALVTNDRLGILVGSILSAVIGYLVLKWRLTRHP</sequence>
<dbReference type="STRING" id="92487.SAMN02745130_00922"/>
<dbReference type="GO" id="GO:0005886">
    <property type="term" value="C:plasma membrane"/>
    <property type="evidence" value="ECO:0007669"/>
    <property type="project" value="UniProtKB-SubCell"/>
</dbReference>
<name>A0A1T4W3K5_9GAMM</name>
<dbReference type="Gene3D" id="1.20.1530.10">
    <property type="entry name" value="Na+/H+ antiporter like domain"/>
    <property type="match status" value="1"/>
</dbReference>
<keyword evidence="7" id="KW-0406">Ion transport</keyword>